<evidence type="ECO:0000256" key="3">
    <source>
        <dbReference type="RuleBase" id="RU361155"/>
    </source>
</evidence>
<dbReference type="EMBL" id="JAIWQS010000008">
    <property type="protein sequence ID" value="KAJ8900009.1"/>
    <property type="molecule type" value="Genomic_DNA"/>
</dbReference>
<dbReference type="Gene3D" id="3.40.50.300">
    <property type="entry name" value="P-loop containing nucleotide triphosphate hydrolases"/>
    <property type="match status" value="1"/>
</dbReference>
<evidence type="ECO:0000313" key="5">
    <source>
        <dbReference type="EMBL" id="KAJ8900009.1"/>
    </source>
</evidence>
<protein>
    <recommendedName>
        <fullName evidence="3">Sulfotransferase</fullName>
        <ecNumber evidence="3">2.8.2.-</ecNumber>
    </recommendedName>
</protein>
<evidence type="ECO:0000259" key="4">
    <source>
        <dbReference type="Pfam" id="PF00685"/>
    </source>
</evidence>
<reference evidence="5 6" key="1">
    <citation type="submission" date="2021-09" db="EMBL/GenBank/DDBJ databases">
        <title>Genomic insights and catalytic innovation underlie evolution of tropane alkaloids biosynthesis.</title>
        <authorList>
            <person name="Wang Y.-J."/>
            <person name="Tian T."/>
            <person name="Huang J.-P."/>
            <person name="Huang S.-X."/>
        </authorList>
    </citation>
    <scope>NUCLEOTIDE SEQUENCE [LARGE SCALE GENOMIC DNA]</scope>
    <source>
        <strain evidence="5">KIB-2018</strain>
        <tissue evidence="5">Leaf</tissue>
    </source>
</reference>
<name>A0AAV8UD98_9ROSI</name>
<keyword evidence="2 3" id="KW-0808">Transferase</keyword>
<dbReference type="InterPro" id="IPR000863">
    <property type="entry name" value="Sulfotransferase_dom"/>
</dbReference>
<organism evidence="5 6">
    <name type="scientific">Erythroxylum novogranatense</name>
    <dbReference type="NCBI Taxonomy" id="1862640"/>
    <lineage>
        <taxon>Eukaryota</taxon>
        <taxon>Viridiplantae</taxon>
        <taxon>Streptophyta</taxon>
        <taxon>Embryophyta</taxon>
        <taxon>Tracheophyta</taxon>
        <taxon>Spermatophyta</taxon>
        <taxon>Magnoliopsida</taxon>
        <taxon>eudicotyledons</taxon>
        <taxon>Gunneridae</taxon>
        <taxon>Pentapetalae</taxon>
        <taxon>rosids</taxon>
        <taxon>fabids</taxon>
        <taxon>Malpighiales</taxon>
        <taxon>Erythroxylaceae</taxon>
        <taxon>Erythroxylum</taxon>
    </lineage>
</organism>
<evidence type="ECO:0000256" key="2">
    <source>
        <dbReference type="ARBA" id="ARBA00022679"/>
    </source>
</evidence>
<dbReference type="GO" id="GO:0008146">
    <property type="term" value="F:sulfotransferase activity"/>
    <property type="evidence" value="ECO:0007669"/>
    <property type="project" value="InterPro"/>
</dbReference>
<dbReference type="AlphaFoldDB" id="A0AAV8UD98"/>
<evidence type="ECO:0000256" key="1">
    <source>
        <dbReference type="ARBA" id="ARBA00005771"/>
    </source>
</evidence>
<accession>A0AAV8UD98</accession>
<dbReference type="PANTHER" id="PTHR11783">
    <property type="entry name" value="SULFOTRANSFERASE SULT"/>
    <property type="match status" value="1"/>
</dbReference>
<feature type="domain" description="Sulfotransferase" evidence="4">
    <location>
        <begin position="102"/>
        <end position="165"/>
    </location>
</feature>
<dbReference type="Proteomes" id="UP001159364">
    <property type="component" value="Linkage Group LG08"/>
</dbReference>
<dbReference type="Pfam" id="PF00685">
    <property type="entry name" value="Sulfotransfer_1"/>
    <property type="match status" value="1"/>
</dbReference>
<dbReference type="SUPFAM" id="SSF52540">
    <property type="entry name" value="P-loop containing nucleoside triphosphate hydrolases"/>
    <property type="match status" value="1"/>
</dbReference>
<evidence type="ECO:0000313" key="6">
    <source>
        <dbReference type="Proteomes" id="UP001159364"/>
    </source>
</evidence>
<proteinExistence type="inferred from homology"/>
<comment type="caution">
    <text evidence="5">The sequence shown here is derived from an EMBL/GenBank/DDBJ whole genome shotgun (WGS) entry which is preliminary data.</text>
</comment>
<gene>
    <name evidence="5" type="ORF">K2173_024121</name>
</gene>
<dbReference type="EC" id="2.8.2.-" evidence="3"/>
<comment type="similarity">
    <text evidence="1 3">Belongs to the sulfotransferase 1 family.</text>
</comment>
<dbReference type="InterPro" id="IPR027417">
    <property type="entry name" value="P-loop_NTPase"/>
</dbReference>
<sequence>MQTGTKWLKALCYYIMKHQASGHDNKNEEEEDDDLLETKIYSENLQSNLSSMLSPKLFHTMMTCLSIILTPESFDPFWPTYPMEKALDSFCCKVHFFGIKSPNKILFLRYKENEVDKVLWRCSLERLKNLDVNKNGESLCPYVPNNTCFRVGVIGDWKNYLTPYMA</sequence>
<keyword evidence="6" id="KW-1185">Reference proteome</keyword>